<dbReference type="InterPro" id="IPR020097">
    <property type="entry name" value="PsdUridine_synth_TruA_a/b_dom"/>
</dbReference>
<dbReference type="STRING" id="427683.A5481_11855"/>
<evidence type="ECO:0000256" key="2">
    <source>
        <dbReference type="ARBA" id="ARBA00022694"/>
    </source>
</evidence>
<dbReference type="CDD" id="cd02570">
    <property type="entry name" value="PseudoU_synth_EcTruA"/>
    <property type="match status" value="1"/>
</dbReference>
<dbReference type="EC" id="5.4.99.12" evidence="4"/>
<accession>A0A179SC08</accession>
<comment type="catalytic activity">
    <reaction evidence="4 7">
        <text>uridine(38/39/40) in tRNA = pseudouridine(38/39/40) in tRNA</text>
        <dbReference type="Rhea" id="RHEA:22376"/>
        <dbReference type="Rhea" id="RHEA-COMP:10085"/>
        <dbReference type="Rhea" id="RHEA-COMP:10087"/>
        <dbReference type="ChEBI" id="CHEBI:65314"/>
        <dbReference type="ChEBI" id="CHEBI:65315"/>
        <dbReference type="EC" id="5.4.99.12"/>
    </reaction>
</comment>
<dbReference type="GO" id="GO:0003723">
    <property type="term" value="F:RNA binding"/>
    <property type="evidence" value="ECO:0007669"/>
    <property type="project" value="InterPro"/>
</dbReference>
<evidence type="ECO:0000256" key="1">
    <source>
        <dbReference type="ARBA" id="ARBA00009375"/>
    </source>
</evidence>
<dbReference type="PIRSF" id="PIRSF001430">
    <property type="entry name" value="tRNA_psdUrid_synth"/>
    <property type="match status" value="1"/>
</dbReference>
<feature type="domain" description="Pseudouridine synthase I TruA alpha/beta" evidence="8">
    <location>
        <begin position="144"/>
        <end position="246"/>
    </location>
</feature>
<sequence length="250" mass="27453">MPRYKLVVEYDGTAFAGWQRQAADRSVQQALEEAIARFVGGPVRVHCAGRTDAGVHATHQVVHLDLDKPWRTDTVRDAANAHLRPEPVAVISAAEVGPDFDARHSAIKRHYRYRILNRRSPPALTRGFVWHVPWALEAGPMHEAAQLMLGRHDFSAFRAAECQANSPVRTLDRLDVTRNGEEIVVVTAARSFLHHQVRGMVGTLMLAGGGRLTPQGVRDVLDSRDRTRCGPLAPSGGLTLIGVDYPAEVG</sequence>
<feature type="domain" description="Pseudouridine synthase I TruA alpha/beta" evidence="8">
    <location>
        <begin position="7"/>
        <end position="103"/>
    </location>
</feature>
<keyword evidence="3 4" id="KW-0413">Isomerase</keyword>
<reference evidence="9 10" key="1">
    <citation type="submission" date="2016-04" db="EMBL/GenBank/DDBJ databases">
        <authorList>
            <person name="Evans L.H."/>
            <person name="Alamgir A."/>
            <person name="Owens N."/>
            <person name="Weber N.D."/>
            <person name="Virtaneva K."/>
            <person name="Barbian K."/>
            <person name="Babar A."/>
            <person name="Rosenke K."/>
        </authorList>
    </citation>
    <scope>NUCLEOTIDE SEQUENCE [LARGE SCALE GENOMIC DNA]</scope>
    <source>
        <strain evidence="9 10">PMB02</strain>
    </source>
</reference>
<dbReference type="NCBIfam" id="TIGR00071">
    <property type="entry name" value="hisT_truA"/>
    <property type="match status" value="1"/>
</dbReference>
<comment type="similarity">
    <text evidence="1 4 7">Belongs to the tRNA pseudouridine synthase TruA family.</text>
</comment>
<comment type="caution">
    <text evidence="4">Lacks conserved residue(s) required for the propagation of feature annotation.</text>
</comment>
<dbReference type="Gene3D" id="3.30.70.580">
    <property type="entry name" value="Pseudouridine synthase I, catalytic domain, N-terminal subdomain"/>
    <property type="match status" value="1"/>
</dbReference>
<evidence type="ECO:0000313" key="9">
    <source>
        <dbReference type="EMBL" id="OAS24994.1"/>
    </source>
</evidence>
<dbReference type="FunFam" id="3.30.70.580:FF:000001">
    <property type="entry name" value="tRNA pseudouridine synthase A"/>
    <property type="match status" value="1"/>
</dbReference>
<dbReference type="InterPro" id="IPR020103">
    <property type="entry name" value="PsdUridine_synth_cat_dom_sf"/>
</dbReference>
<comment type="subunit">
    <text evidence="4">Homodimer.</text>
</comment>
<dbReference type="InterPro" id="IPR001406">
    <property type="entry name" value="PsdUridine_synth_TruA"/>
</dbReference>
<dbReference type="EMBL" id="LWHQ01000020">
    <property type="protein sequence ID" value="OAS24994.1"/>
    <property type="molecule type" value="Genomic_DNA"/>
</dbReference>
<evidence type="ECO:0000256" key="7">
    <source>
        <dbReference type="RuleBase" id="RU003792"/>
    </source>
</evidence>
<dbReference type="Proteomes" id="UP000078316">
    <property type="component" value="Unassembled WGS sequence"/>
</dbReference>
<proteinExistence type="inferred from homology"/>
<keyword evidence="2 4" id="KW-0819">tRNA processing</keyword>
<organism evidence="9 10">
    <name type="scientific">Methylobacterium platani</name>
    <dbReference type="NCBI Taxonomy" id="427683"/>
    <lineage>
        <taxon>Bacteria</taxon>
        <taxon>Pseudomonadati</taxon>
        <taxon>Pseudomonadota</taxon>
        <taxon>Alphaproteobacteria</taxon>
        <taxon>Hyphomicrobiales</taxon>
        <taxon>Methylobacteriaceae</taxon>
        <taxon>Methylobacterium</taxon>
    </lineage>
</organism>
<dbReference type="PANTHER" id="PTHR11142:SF0">
    <property type="entry name" value="TRNA PSEUDOURIDINE SYNTHASE-LIKE 1"/>
    <property type="match status" value="1"/>
</dbReference>
<evidence type="ECO:0000259" key="8">
    <source>
        <dbReference type="Pfam" id="PF01416"/>
    </source>
</evidence>
<dbReference type="HAMAP" id="MF_00171">
    <property type="entry name" value="TruA"/>
    <property type="match status" value="1"/>
</dbReference>
<dbReference type="AlphaFoldDB" id="A0A179SC08"/>
<evidence type="ECO:0000256" key="3">
    <source>
        <dbReference type="ARBA" id="ARBA00023235"/>
    </source>
</evidence>
<comment type="caution">
    <text evidence="9">The sequence shown here is derived from an EMBL/GenBank/DDBJ whole genome shotgun (WGS) entry which is preliminary data.</text>
</comment>
<feature type="active site" description="Nucleophile" evidence="4 5">
    <location>
        <position position="52"/>
    </location>
</feature>
<dbReference type="InterPro" id="IPR020094">
    <property type="entry name" value="TruA/RsuA/RluB/E/F_N"/>
</dbReference>
<evidence type="ECO:0000313" key="10">
    <source>
        <dbReference type="Proteomes" id="UP000078316"/>
    </source>
</evidence>
<dbReference type="SUPFAM" id="SSF55120">
    <property type="entry name" value="Pseudouridine synthase"/>
    <property type="match status" value="1"/>
</dbReference>
<name>A0A179SC08_9HYPH</name>
<dbReference type="GO" id="GO:0160147">
    <property type="term" value="F:tRNA pseudouridine(38-40) synthase activity"/>
    <property type="evidence" value="ECO:0007669"/>
    <property type="project" value="UniProtKB-EC"/>
</dbReference>
<dbReference type="OrthoDB" id="9811823at2"/>
<comment type="function">
    <text evidence="4">Formation of pseudouridine at positions 38, 39 and 40 in the anticodon stem and loop of transfer RNAs.</text>
</comment>
<dbReference type="InterPro" id="IPR020095">
    <property type="entry name" value="PsdUridine_synth_TruA_C"/>
</dbReference>
<protein>
    <recommendedName>
        <fullName evidence="4">tRNA pseudouridine synthase A</fullName>
        <ecNumber evidence="4">5.4.99.12</ecNumber>
    </recommendedName>
    <alternativeName>
        <fullName evidence="4">tRNA pseudouridine(38-40) synthase</fullName>
    </alternativeName>
    <alternativeName>
        <fullName evidence="4">tRNA pseudouridylate synthase I</fullName>
    </alternativeName>
    <alternativeName>
        <fullName evidence="4">tRNA-uridine isomerase I</fullName>
    </alternativeName>
</protein>
<dbReference type="Gene3D" id="3.30.70.660">
    <property type="entry name" value="Pseudouridine synthase I, catalytic domain, C-terminal subdomain"/>
    <property type="match status" value="1"/>
</dbReference>
<feature type="binding site" evidence="4 6">
    <location>
        <position position="111"/>
    </location>
    <ligand>
        <name>substrate</name>
    </ligand>
</feature>
<evidence type="ECO:0000256" key="6">
    <source>
        <dbReference type="PIRSR" id="PIRSR001430-2"/>
    </source>
</evidence>
<evidence type="ECO:0000256" key="5">
    <source>
        <dbReference type="PIRSR" id="PIRSR001430-1"/>
    </source>
</evidence>
<dbReference type="Pfam" id="PF01416">
    <property type="entry name" value="PseudoU_synth_1"/>
    <property type="match status" value="2"/>
</dbReference>
<dbReference type="PANTHER" id="PTHR11142">
    <property type="entry name" value="PSEUDOURIDYLATE SYNTHASE"/>
    <property type="match status" value="1"/>
</dbReference>
<dbReference type="GO" id="GO:0031119">
    <property type="term" value="P:tRNA pseudouridine synthesis"/>
    <property type="evidence" value="ECO:0007669"/>
    <property type="project" value="UniProtKB-UniRule"/>
</dbReference>
<dbReference type="RefSeq" id="WP_048432070.1">
    <property type="nucleotide sequence ID" value="NZ_LWHQ01000020.1"/>
</dbReference>
<gene>
    <name evidence="4" type="primary">truA</name>
    <name evidence="9" type="ORF">A5481_11855</name>
</gene>
<evidence type="ECO:0000256" key="4">
    <source>
        <dbReference type="HAMAP-Rule" id="MF_00171"/>
    </source>
</evidence>